<feature type="domain" description="Stress-response A/B barrel" evidence="2">
    <location>
        <begin position="103"/>
        <end position="181"/>
    </location>
</feature>
<comment type="caution">
    <text evidence="3">The sequence shown here is derived from an EMBL/GenBank/DDBJ whole genome shotgun (WGS) entry which is preliminary data.</text>
</comment>
<organism evidence="3 4">
    <name type="scientific">Colletotrichum chrysophilum</name>
    <dbReference type="NCBI Taxonomy" id="1836956"/>
    <lineage>
        <taxon>Eukaryota</taxon>
        <taxon>Fungi</taxon>
        <taxon>Dikarya</taxon>
        <taxon>Ascomycota</taxon>
        <taxon>Pezizomycotina</taxon>
        <taxon>Sordariomycetes</taxon>
        <taxon>Hypocreomycetidae</taxon>
        <taxon>Glomerellales</taxon>
        <taxon>Glomerellaceae</taxon>
        <taxon>Colletotrichum</taxon>
        <taxon>Colletotrichum gloeosporioides species complex</taxon>
    </lineage>
</organism>
<feature type="chain" id="PRO_5042241615" evidence="1">
    <location>
        <begin position="20"/>
        <end position="181"/>
    </location>
</feature>
<sequence>MKITSVVSFLAVAVATAHACGYCQCQYSDGSHCCVAHGNGKTCDEVCNGAAYGVTLGREKLYCNAAGASNCISWSSYQDRKQCISLRPKFNSLTSSDGTGDRVAWLLLFKLNPNTDSSQISEMRAAGDAMVGVVPGLRSFALGPPLASTAHRAQGFDMALMTVMDTEEQVLAYAGHPAHLK</sequence>
<dbReference type="Gene3D" id="3.30.70.100">
    <property type="match status" value="1"/>
</dbReference>
<name>A0AAD9ECB1_9PEZI</name>
<protein>
    <submittedName>
        <fullName evidence="3">Stress responsive a b barrel domain protein</fullName>
    </submittedName>
</protein>
<evidence type="ECO:0000313" key="4">
    <source>
        <dbReference type="Proteomes" id="UP001243330"/>
    </source>
</evidence>
<dbReference type="Proteomes" id="UP001243330">
    <property type="component" value="Unassembled WGS sequence"/>
</dbReference>
<dbReference type="AlphaFoldDB" id="A0AAD9ECB1"/>
<dbReference type="PROSITE" id="PS51502">
    <property type="entry name" value="S_R_A_B_BARREL"/>
    <property type="match status" value="1"/>
</dbReference>
<dbReference type="Pfam" id="PF07876">
    <property type="entry name" value="Dabb"/>
    <property type="match status" value="1"/>
</dbReference>
<accession>A0AAD9ECB1</accession>
<reference evidence="3" key="1">
    <citation type="submission" date="2023-01" db="EMBL/GenBank/DDBJ databases">
        <title>Colletotrichum chrysophilum M932 genome sequence.</title>
        <authorList>
            <person name="Baroncelli R."/>
        </authorList>
    </citation>
    <scope>NUCLEOTIDE SEQUENCE</scope>
    <source>
        <strain evidence="3">M932</strain>
    </source>
</reference>
<evidence type="ECO:0000256" key="1">
    <source>
        <dbReference type="SAM" id="SignalP"/>
    </source>
</evidence>
<proteinExistence type="predicted"/>
<dbReference type="InterPro" id="IPR011008">
    <property type="entry name" value="Dimeric_a/b-barrel"/>
</dbReference>
<keyword evidence="4" id="KW-1185">Reference proteome</keyword>
<dbReference type="InterPro" id="IPR013097">
    <property type="entry name" value="Dabb"/>
</dbReference>
<evidence type="ECO:0000259" key="2">
    <source>
        <dbReference type="PROSITE" id="PS51502"/>
    </source>
</evidence>
<gene>
    <name evidence="3" type="ORF">CCHR01_14875</name>
</gene>
<keyword evidence="1" id="KW-0732">Signal</keyword>
<dbReference type="EMBL" id="JAQOWY010000410">
    <property type="protein sequence ID" value="KAK1842492.1"/>
    <property type="molecule type" value="Genomic_DNA"/>
</dbReference>
<dbReference type="SUPFAM" id="SSF54909">
    <property type="entry name" value="Dimeric alpha+beta barrel"/>
    <property type="match status" value="1"/>
</dbReference>
<feature type="signal peptide" evidence="1">
    <location>
        <begin position="1"/>
        <end position="19"/>
    </location>
</feature>
<evidence type="ECO:0000313" key="3">
    <source>
        <dbReference type="EMBL" id="KAK1842492.1"/>
    </source>
</evidence>